<evidence type="ECO:0000256" key="1">
    <source>
        <dbReference type="SAM" id="MobiDB-lite"/>
    </source>
</evidence>
<accession>E1EWF6</accession>
<evidence type="ECO:0000313" key="2">
    <source>
        <dbReference type="EMBL" id="EFO65455.1"/>
    </source>
</evidence>
<organism evidence="2 3">
    <name type="scientific">Giardia intestinalis (strain P15)</name>
    <name type="common">Giardia lamblia</name>
    <dbReference type="NCBI Taxonomy" id="658858"/>
    <lineage>
        <taxon>Eukaryota</taxon>
        <taxon>Metamonada</taxon>
        <taxon>Diplomonadida</taxon>
        <taxon>Hexamitidae</taxon>
        <taxon>Giardiinae</taxon>
        <taxon>Giardia</taxon>
    </lineage>
</organism>
<dbReference type="EMBL" id="ACVC01000028">
    <property type="protein sequence ID" value="EFO65455.1"/>
    <property type="molecule type" value="Genomic_DNA"/>
</dbReference>
<comment type="caution">
    <text evidence="2">The sequence shown here is derived from an EMBL/GenBank/DDBJ whole genome shotgun (WGS) entry which is preliminary data.</text>
</comment>
<name>E1EWF6_GIAIA</name>
<feature type="region of interest" description="Disordered" evidence="1">
    <location>
        <begin position="117"/>
        <end position="147"/>
    </location>
</feature>
<dbReference type="OrthoDB" id="10258020at2759"/>
<gene>
    <name evidence="2" type="ORF">GLP15_9</name>
</gene>
<dbReference type="Proteomes" id="UP000008974">
    <property type="component" value="Unassembled WGS sequence"/>
</dbReference>
<dbReference type="OMA" id="IMNALMC"/>
<sequence length="319" mass="35537">MKKQSRSSSVIPYGCEVALHTACEIDLTKSLRKCVGSLPLYAIMNALMCLTTEPKNFVVEDAVEKEEGLCSQEPLLKATCTTPISLQTELTPPGTDFGNRHVTTNYPLPAPPQLTGSEILGAPALPEPKEESLDESSSASENKDQSFMPSVRLKKSRHLRAARVGRECNVWLLSLLPQQSLTTSRFLTIQKSFLCDFPITSNMLVNVRHSLKWVDALAHLYEYVHSLNALDLKRVHPCHQLYLPVFHRLQAWCTLLNCADGSPLFDGYRTRLTFKVSSLAEEVVVPLINTSGASLETVMQAGKRLEEFITNAHTVHLYE</sequence>
<protein>
    <submittedName>
        <fullName evidence="2">Uncharacterized protein</fullName>
    </submittedName>
</protein>
<dbReference type="AlphaFoldDB" id="E1EWF6"/>
<dbReference type="VEuPathDB" id="GiardiaDB:GLP15_9"/>
<reference evidence="2 3" key="1">
    <citation type="journal article" date="2010" name="BMC Genomics">
        <title>Genome analysis and comparative genomics of a Giardia intestinalis assemblage E isolate.</title>
        <authorList>
            <person name="Jerlstrom-Hultqvist J."/>
            <person name="Franzen O."/>
            <person name="Ankarklev J."/>
            <person name="Xu F."/>
            <person name="Nohynkova E."/>
            <person name="Andersson J.O."/>
            <person name="Svard S.G."/>
            <person name="Andersson B."/>
        </authorList>
    </citation>
    <scope>NUCLEOTIDE SEQUENCE [LARGE SCALE GENOMIC DNA]</scope>
    <source>
        <strain evidence="2 3">P15</strain>
    </source>
</reference>
<evidence type="ECO:0000313" key="3">
    <source>
        <dbReference type="Proteomes" id="UP000008974"/>
    </source>
</evidence>
<proteinExistence type="predicted"/>